<dbReference type="InterPro" id="IPR007351">
    <property type="entry name" value="YjbR"/>
</dbReference>
<organism evidence="1 2">
    <name type="scientific">Salinimicrobium profundisediminis</name>
    <dbReference type="NCBI Taxonomy" id="2994553"/>
    <lineage>
        <taxon>Bacteria</taxon>
        <taxon>Pseudomonadati</taxon>
        <taxon>Bacteroidota</taxon>
        <taxon>Flavobacteriia</taxon>
        <taxon>Flavobacteriales</taxon>
        <taxon>Flavobacteriaceae</taxon>
        <taxon>Salinimicrobium</taxon>
    </lineage>
</organism>
<dbReference type="PANTHER" id="PTHR35145:SF1">
    <property type="entry name" value="CYTOPLASMIC PROTEIN"/>
    <property type="match status" value="1"/>
</dbReference>
<dbReference type="Pfam" id="PF04237">
    <property type="entry name" value="YjbR"/>
    <property type="match status" value="1"/>
</dbReference>
<dbReference type="InterPro" id="IPR058532">
    <property type="entry name" value="YjbR/MT2646/Rv2570-like"/>
</dbReference>
<protein>
    <submittedName>
        <fullName evidence="1">MmcQ/YjbR family DNA-binding protein</fullName>
    </submittedName>
</protein>
<dbReference type="AlphaFoldDB" id="A0A9X3CYU5"/>
<dbReference type="EMBL" id="JAPJDA010000011">
    <property type="protein sequence ID" value="MCX2838179.1"/>
    <property type="molecule type" value="Genomic_DNA"/>
</dbReference>
<accession>A0A9X3CYU5</accession>
<sequence length="118" mass="13501">MDVDSFRNYWLAKKGVTEELPFGPDALVFKVMGKMFALAALESVPFKVSLKCDPEKALTLRDEYPDYIEGAYHMNKKHWNSLQVESLPPQLVQDLTDHSYLLVVSGLTKKLQQELQNL</sequence>
<reference evidence="1" key="1">
    <citation type="submission" date="2022-11" db="EMBL/GenBank/DDBJ databases">
        <title>Salinimicrobium profundisediminis sp. nov., isolated from deep-sea sediment of the Mariana Trench.</title>
        <authorList>
            <person name="Fu H."/>
        </authorList>
    </citation>
    <scope>NUCLEOTIDE SEQUENCE</scope>
    <source>
        <strain evidence="1">MT39</strain>
    </source>
</reference>
<dbReference type="SUPFAM" id="SSF142906">
    <property type="entry name" value="YjbR-like"/>
    <property type="match status" value="1"/>
</dbReference>
<comment type="caution">
    <text evidence="1">The sequence shown here is derived from an EMBL/GenBank/DDBJ whole genome shotgun (WGS) entry which is preliminary data.</text>
</comment>
<dbReference type="RefSeq" id="WP_266069445.1">
    <property type="nucleotide sequence ID" value="NZ_JAPJDA010000011.1"/>
</dbReference>
<keyword evidence="1" id="KW-0238">DNA-binding</keyword>
<name>A0A9X3CYU5_9FLAO</name>
<dbReference type="Gene3D" id="3.90.1150.30">
    <property type="match status" value="1"/>
</dbReference>
<proteinExistence type="predicted"/>
<dbReference type="PANTHER" id="PTHR35145">
    <property type="entry name" value="CYTOPLASMIC PROTEIN-RELATED"/>
    <property type="match status" value="1"/>
</dbReference>
<evidence type="ECO:0000313" key="1">
    <source>
        <dbReference type="EMBL" id="MCX2838179.1"/>
    </source>
</evidence>
<evidence type="ECO:0000313" key="2">
    <source>
        <dbReference type="Proteomes" id="UP001148482"/>
    </source>
</evidence>
<dbReference type="GO" id="GO:0003677">
    <property type="term" value="F:DNA binding"/>
    <property type="evidence" value="ECO:0007669"/>
    <property type="project" value="UniProtKB-KW"/>
</dbReference>
<dbReference type="Proteomes" id="UP001148482">
    <property type="component" value="Unassembled WGS sequence"/>
</dbReference>
<keyword evidence="2" id="KW-1185">Reference proteome</keyword>
<dbReference type="InterPro" id="IPR038056">
    <property type="entry name" value="YjbR-like_sf"/>
</dbReference>
<gene>
    <name evidence="1" type="ORF">OQ279_08420</name>
</gene>